<feature type="chain" id="PRO_5033192557" description="Cell division coordinator CpoB" evidence="2">
    <location>
        <begin position="20"/>
        <end position="278"/>
    </location>
</feature>
<dbReference type="Proteomes" id="UP000886251">
    <property type="component" value="Unassembled WGS sequence"/>
</dbReference>
<dbReference type="InterPro" id="IPR034706">
    <property type="entry name" value="CpoB"/>
</dbReference>
<evidence type="ECO:0000256" key="2">
    <source>
        <dbReference type="HAMAP-Rule" id="MF_02066"/>
    </source>
</evidence>
<proteinExistence type="inferred from homology"/>
<feature type="region of interest" description="Disordered" evidence="3">
    <location>
        <begin position="94"/>
        <end position="150"/>
    </location>
</feature>
<dbReference type="GO" id="GO:0043093">
    <property type="term" value="P:FtsZ-dependent cytokinesis"/>
    <property type="evidence" value="ECO:0007669"/>
    <property type="project" value="UniProtKB-UniRule"/>
</dbReference>
<dbReference type="SUPFAM" id="SSF48452">
    <property type="entry name" value="TPR-like"/>
    <property type="match status" value="1"/>
</dbReference>
<keyword evidence="2" id="KW-0131">Cell cycle</keyword>
<comment type="similarity">
    <text evidence="2">Belongs to the CpoB family.</text>
</comment>
<reference evidence="6" key="1">
    <citation type="journal article" date="2020" name="mSystems">
        <title>Genome- and Community-Level Interaction Insights into Carbon Utilization and Element Cycling Functions of Hydrothermarchaeota in Hydrothermal Sediment.</title>
        <authorList>
            <person name="Zhou Z."/>
            <person name="Liu Y."/>
            <person name="Xu W."/>
            <person name="Pan J."/>
            <person name="Luo Z.H."/>
            <person name="Li M."/>
        </authorList>
    </citation>
    <scope>NUCLEOTIDE SEQUENCE [LARGE SCALE GENOMIC DNA]</scope>
    <source>
        <strain evidence="6">HyVt-443</strain>
    </source>
</reference>
<dbReference type="InterPro" id="IPR039565">
    <property type="entry name" value="BamD-like"/>
</dbReference>
<evidence type="ECO:0000256" key="1">
    <source>
        <dbReference type="ARBA" id="ARBA00022729"/>
    </source>
</evidence>
<comment type="caution">
    <text evidence="6">The sequence shown here is derived from an EMBL/GenBank/DDBJ whole genome shotgun (WGS) entry which is preliminary data.</text>
</comment>
<dbReference type="HAMAP" id="MF_02066">
    <property type="entry name" value="CpoB"/>
    <property type="match status" value="1"/>
</dbReference>
<dbReference type="EMBL" id="DRKP01000124">
    <property type="protein sequence ID" value="HEB96887.1"/>
    <property type="molecule type" value="Genomic_DNA"/>
</dbReference>
<keyword evidence="2" id="KW-0175">Coiled coil</keyword>
<evidence type="ECO:0000313" key="6">
    <source>
        <dbReference type="EMBL" id="HEB96887.1"/>
    </source>
</evidence>
<feature type="coiled-coil region" evidence="2">
    <location>
        <begin position="38"/>
        <end position="79"/>
    </location>
</feature>
<dbReference type="GO" id="GO:0030288">
    <property type="term" value="C:outer membrane-bounded periplasmic space"/>
    <property type="evidence" value="ECO:0007669"/>
    <property type="project" value="UniProtKB-UniRule"/>
</dbReference>
<keyword evidence="2" id="KW-0574">Periplasm</keyword>
<dbReference type="Pfam" id="PF16331">
    <property type="entry name" value="TolA_bind_tri"/>
    <property type="match status" value="1"/>
</dbReference>
<dbReference type="Gene3D" id="1.20.5.110">
    <property type="match status" value="1"/>
</dbReference>
<feature type="domain" description="YbgF trimerisation" evidence="5">
    <location>
        <begin position="31"/>
        <end position="99"/>
    </location>
</feature>
<dbReference type="Pfam" id="PF13525">
    <property type="entry name" value="YfiO"/>
    <property type="match status" value="1"/>
</dbReference>
<dbReference type="GO" id="GO:0070206">
    <property type="term" value="P:protein trimerization"/>
    <property type="evidence" value="ECO:0007669"/>
    <property type="project" value="InterPro"/>
</dbReference>
<keyword evidence="1 2" id="KW-0732">Signal</keyword>
<protein>
    <recommendedName>
        <fullName evidence="2">Cell division coordinator CpoB</fullName>
    </recommendedName>
</protein>
<comment type="function">
    <text evidence="2">Mediates coordination of peptidoglycan synthesis and outer membrane constriction during cell division.</text>
</comment>
<dbReference type="NCBIfam" id="TIGR02795">
    <property type="entry name" value="tol_pal_ybgF"/>
    <property type="match status" value="1"/>
</dbReference>
<dbReference type="InterPro" id="IPR014162">
    <property type="entry name" value="CpoB_C"/>
</dbReference>
<feature type="domain" description="Outer membrane lipoprotein BamD-like" evidence="4">
    <location>
        <begin position="156"/>
        <end position="262"/>
    </location>
</feature>
<keyword evidence="2" id="KW-0132">Cell division</keyword>
<dbReference type="AlphaFoldDB" id="A0A831RMS8"/>
<evidence type="ECO:0000256" key="3">
    <source>
        <dbReference type="SAM" id="MobiDB-lite"/>
    </source>
</evidence>
<dbReference type="Gene3D" id="1.25.40.10">
    <property type="entry name" value="Tetratricopeptide repeat domain"/>
    <property type="match status" value="1"/>
</dbReference>
<name>A0A831RMS8_9GAMM</name>
<organism evidence="6">
    <name type="scientific">Sedimenticola thiotaurini</name>
    <dbReference type="NCBI Taxonomy" id="1543721"/>
    <lineage>
        <taxon>Bacteria</taxon>
        <taxon>Pseudomonadati</taxon>
        <taxon>Pseudomonadota</taxon>
        <taxon>Gammaproteobacteria</taxon>
        <taxon>Chromatiales</taxon>
        <taxon>Sedimenticolaceae</taxon>
        <taxon>Sedimenticola</taxon>
    </lineage>
</organism>
<dbReference type="InterPro" id="IPR011990">
    <property type="entry name" value="TPR-like_helical_dom_sf"/>
</dbReference>
<accession>A0A831RMS8</accession>
<gene>
    <name evidence="6" type="primary">ybgF</name>
    <name evidence="2" type="synonym">cpoB</name>
    <name evidence="6" type="ORF">ENI96_10720</name>
</gene>
<evidence type="ECO:0000259" key="4">
    <source>
        <dbReference type="Pfam" id="PF13525"/>
    </source>
</evidence>
<sequence precursor="true">MRPVLKGVLLLCLLPPAWAAVAAGEEQGAALEKRVLVLERKVRAISDLVLRMERLQREVQQLRGELEEQNHALETMKQRQRALYLDLDKRLGGLASPAAGQETGPATPPTGQETGPATPVAPPLSGKSRSGQAPGKQPPQPVATRPVPAMAASPREEKAYQQAFELLGQRRYKEAKRRFQAFLKNYPDGFYADNAQYWLAEASYVTRDFDTALAEFRKLLARYPDSPKVPGAMLKIGYIQYEKQQRGQARQTLETLIDRYPASSAARLATSFIRKKGL</sequence>
<feature type="signal peptide" evidence="2">
    <location>
        <begin position="1"/>
        <end position="19"/>
    </location>
</feature>
<dbReference type="InterPro" id="IPR032519">
    <property type="entry name" value="YbgF_tri"/>
</dbReference>
<evidence type="ECO:0000259" key="5">
    <source>
        <dbReference type="Pfam" id="PF16331"/>
    </source>
</evidence>
<comment type="subcellular location">
    <subcellularLocation>
        <location evidence="2">Periplasm</location>
    </subcellularLocation>
</comment>